<dbReference type="PANTHER" id="PTHR42760">
    <property type="entry name" value="SHORT-CHAIN DEHYDROGENASES/REDUCTASES FAMILY MEMBER"/>
    <property type="match status" value="1"/>
</dbReference>
<dbReference type="InterPro" id="IPR020904">
    <property type="entry name" value="Sc_DH/Rdtase_CS"/>
</dbReference>
<organism evidence="3">
    <name type="scientific">freshwater metagenome</name>
    <dbReference type="NCBI Taxonomy" id="449393"/>
    <lineage>
        <taxon>unclassified sequences</taxon>
        <taxon>metagenomes</taxon>
        <taxon>ecological metagenomes</taxon>
    </lineage>
</organism>
<dbReference type="InterPro" id="IPR057326">
    <property type="entry name" value="KR_dom"/>
</dbReference>
<feature type="domain" description="Ketoreductase" evidence="2">
    <location>
        <begin position="18"/>
        <end position="199"/>
    </location>
</feature>
<dbReference type="InterPro" id="IPR036291">
    <property type="entry name" value="NAD(P)-bd_dom_sf"/>
</dbReference>
<dbReference type="PRINTS" id="PR00080">
    <property type="entry name" value="SDRFAMILY"/>
</dbReference>
<dbReference type="PROSITE" id="PS00061">
    <property type="entry name" value="ADH_SHORT"/>
    <property type="match status" value="1"/>
</dbReference>
<dbReference type="GO" id="GO:0016616">
    <property type="term" value="F:oxidoreductase activity, acting on the CH-OH group of donors, NAD or NADP as acceptor"/>
    <property type="evidence" value="ECO:0007669"/>
    <property type="project" value="UniProtKB-ARBA"/>
</dbReference>
<dbReference type="PRINTS" id="PR00081">
    <property type="entry name" value="GDHRDH"/>
</dbReference>
<sequence>MASDTSFDPIAQFRLDGKIAIVTGASSGLGARFARVLHAAGATVVVTARRLDRLETLSADLPGSLAVQCDVAQASDREKLIAEVLAKLGRIDILVNNAGITHKIAIESETLDMFEETMEVNTTAIWHLCKLAGENMVANRSGTIVNVASILGMIAGTPIKQANYAASKGAVIALSREIAVQWARKGVRVNSLCPGWFVSEMTAGMDTDDSSQKYVMQNSPIPRMGAEHELDGALLFMASDASSFMTGQTVVVDGGWTAR</sequence>
<reference evidence="3" key="1">
    <citation type="submission" date="2020-05" db="EMBL/GenBank/DDBJ databases">
        <authorList>
            <person name="Chiriac C."/>
            <person name="Salcher M."/>
            <person name="Ghai R."/>
            <person name="Kavagutti S V."/>
        </authorList>
    </citation>
    <scope>NUCLEOTIDE SEQUENCE</scope>
</reference>
<dbReference type="SUPFAM" id="SSF51735">
    <property type="entry name" value="NAD(P)-binding Rossmann-fold domains"/>
    <property type="match status" value="1"/>
</dbReference>
<dbReference type="EMBL" id="CAFBPC010000070">
    <property type="protein sequence ID" value="CAB5002929.1"/>
    <property type="molecule type" value="Genomic_DNA"/>
</dbReference>
<evidence type="ECO:0000256" key="1">
    <source>
        <dbReference type="ARBA" id="ARBA00006484"/>
    </source>
</evidence>
<protein>
    <submittedName>
        <fullName evidence="3">Unannotated protein</fullName>
    </submittedName>
</protein>
<evidence type="ECO:0000259" key="2">
    <source>
        <dbReference type="SMART" id="SM00822"/>
    </source>
</evidence>
<comment type="similarity">
    <text evidence="1">Belongs to the short-chain dehydrogenases/reductases (SDR) family.</text>
</comment>
<dbReference type="Pfam" id="PF13561">
    <property type="entry name" value="adh_short_C2"/>
    <property type="match status" value="1"/>
</dbReference>
<evidence type="ECO:0000313" key="3">
    <source>
        <dbReference type="EMBL" id="CAB5002929.1"/>
    </source>
</evidence>
<dbReference type="FunFam" id="3.40.50.720:FF:000084">
    <property type="entry name" value="Short-chain dehydrogenase reductase"/>
    <property type="match status" value="1"/>
</dbReference>
<dbReference type="Gene3D" id="3.40.50.720">
    <property type="entry name" value="NAD(P)-binding Rossmann-like Domain"/>
    <property type="match status" value="1"/>
</dbReference>
<gene>
    <name evidence="3" type="ORF">UFOPK4057_00413</name>
</gene>
<dbReference type="AlphaFoldDB" id="A0A6J7PHN5"/>
<proteinExistence type="inferred from homology"/>
<name>A0A6J7PHN5_9ZZZZ</name>
<accession>A0A6J7PHN5</accession>
<dbReference type="SMART" id="SM00822">
    <property type="entry name" value="PKS_KR"/>
    <property type="match status" value="1"/>
</dbReference>
<dbReference type="InterPro" id="IPR002347">
    <property type="entry name" value="SDR_fam"/>
</dbReference>